<dbReference type="Proteomes" id="UP000603865">
    <property type="component" value="Unassembled WGS sequence"/>
</dbReference>
<proteinExistence type="predicted"/>
<dbReference type="AlphaFoldDB" id="A0A918BUG0"/>
<dbReference type="InterPro" id="IPR037479">
    <property type="entry name" value="Tauto_MSAD"/>
</dbReference>
<evidence type="ECO:0000313" key="1">
    <source>
        <dbReference type="EMBL" id="GGQ92734.1"/>
    </source>
</evidence>
<accession>A0A918BUG0</accession>
<dbReference type="PANTHER" id="PTHR38460">
    <property type="entry name" value="TAUTOMERASE YOLI-RELATED"/>
    <property type="match status" value="1"/>
</dbReference>
<dbReference type="EMBL" id="BMQL01000001">
    <property type="protein sequence ID" value="GGQ92734.1"/>
    <property type="molecule type" value="Genomic_DNA"/>
</dbReference>
<organism evidence="1 2">
    <name type="scientific">Deinococcus ruber</name>
    <dbReference type="NCBI Taxonomy" id="1848197"/>
    <lineage>
        <taxon>Bacteria</taxon>
        <taxon>Thermotogati</taxon>
        <taxon>Deinococcota</taxon>
        <taxon>Deinococci</taxon>
        <taxon>Deinococcales</taxon>
        <taxon>Deinococcaceae</taxon>
        <taxon>Deinococcus</taxon>
    </lineage>
</organism>
<dbReference type="PANTHER" id="PTHR38460:SF1">
    <property type="entry name" value="TAUTOMERASE YOLI-RELATED"/>
    <property type="match status" value="1"/>
</dbReference>
<protein>
    <submittedName>
        <fullName evidence="1">Tautomerase</fullName>
    </submittedName>
</protein>
<comment type="caution">
    <text evidence="1">The sequence shown here is derived from an EMBL/GenBank/DDBJ whole genome shotgun (WGS) entry which is preliminary data.</text>
</comment>
<reference evidence="1" key="2">
    <citation type="submission" date="2020-09" db="EMBL/GenBank/DDBJ databases">
        <authorList>
            <person name="Sun Q."/>
            <person name="Ohkuma M."/>
        </authorList>
    </citation>
    <scope>NUCLEOTIDE SEQUENCE</scope>
    <source>
        <strain evidence="1">JCM 31311</strain>
    </source>
</reference>
<dbReference type="SUPFAM" id="SSF55331">
    <property type="entry name" value="Tautomerase/MIF"/>
    <property type="match status" value="1"/>
</dbReference>
<dbReference type="Pfam" id="PF14552">
    <property type="entry name" value="Tautomerase_2"/>
    <property type="match status" value="1"/>
</dbReference>
<reference evidence="1" key="1">
    <citation type="journal article" date="2014" name="Int. J. Syst. Evol. Microbiol.">
        <title>Complete genome sequence of Corynebacterium casei LMG S-19264T (=DSM 44701T), isolated from a smear-ripened cheese.</title>
        <authorList>
            <consortium name="US DOE Joint Genome Institute (JGI-PGF)"/>
            <person name="Walter F."/>
            <person name="Albersmeier A."/>
            <person name="Kalinowski J."/>
            <person name="Ruckert C."/>
        </authorList>
    </citation>
    <scope>NUCLEOTIDE SEQUENCE</scope>
    <source>
        <strain evidence="1">JCM 31311</strain>
    </source>
</reference>
<dbReference type="Gene3D" id="3.30.429.10">
    <property type="entry name" value="Macrophage Migration Inhibitory Factor"/>
    <property type="match status" value="1"/>
</dbReference>
<dbReference type="InterPro" id="IPR014347">
    <property type="entry name" value="Tautomerase/MIF_sf"/>
</dbReference>
<dbReference type="RefSeq" id="WP_189087510.1">
    <property type="nucleotide sequence ID" value="NZ_BMQL01000001.1"/>
</dbReference>
<keyword evidence="2" id="KW-1185">Reference proteome</keyword>
<gene>
    <name evidence="1" type="ORF">GCM10008957_00870</name>
</gene>
<sequence>MTQVKIYALRSELEQHRQAISDSIHAALTDVLGLPPEKKFQRFFPLEAADFVFPADRSVRYTILELQMFEGRRPETRHALIRELQRRWVDDLNSDPADLEIILVQTPAEGWGIRGSLGHELTLNYEVNV</sequence>
<name>A0A918BUG0_9DEIO</name>
<evidence type="ECO:0000313" key="2">
    <source>
        <dbReference type="Proteomes" id="UP000603865"/>
    </source>
</evidence>